<dbReference type="PANTHER" id="PTHR43798">
    <property type="entry name" value="MONOACYLGLYCEROL LIPASE"/>
    <property type="match status" value="1"/>
</dbReference>
<dbReference type="Proteomes" id="UP000306147">
    <property type="component" value="Unassembled WGS sequence"/>
</dbReference>
<protein>
    <submittedName>
        <fullName evidence="2">Alpha/beta hydrolase</fullName>
    </submittedName>
</protein>
<keyword evidence="2" id="KW-0378">Hydrolase</keyword>
<dbReference type="GO" id="GO:0016787">
    <property type="term" value="F:hydrolase activity"/>
    <property type="evidence" value="ECO:0007669"/>
    <property type="project" value="UniProtKB-KW"/>
</dbReference>
<dbReference type="InterPro" id="IPR000073">
    <property type="entry name" value="AB_hydrolase_1"/>
</dbReference>
<dbReference type="SUPFAM" id="SSF53474">
    <property type="entry name" value="alpha/beta-Hydrolases"/>
    <property type="match status" value="1"/>
</dbReference>
<dbReference type="InterPro" id="IPR029058">
    <property type="entry name" value="AB_hydrolase_fold"/>
</dbReference>
<accession>A0A4S1XES4</accession>
<organism evidence="2 3">
    <name type="scientific">Sphingomonas gei</name>
    <dbReference type="NCBI Taxonomy" id="1395960"/>
    <lineage>
        <taxon>Bacteria</taxon>
        <taxon>Pseudomonadati</taxon>
        <taxon>Pseudomonadota</taxon>
        <taxon>Alphaproteobacteria</taxon>
        <taxon>Sphingomonadales</taxon>
        <taxon>Sphingomonadaceae</taxon>
        <taxon>Sphingomonas</taxon>
    </lineage>
</organism>
<evidence type="ECO:0000313" key="3">
    <source>
        <dbReference type="Proteomes" id="UP000306147"/>
    </source>
</evidence>
<dbReference type="Pfam" id="PF00561">
    <property type="entry name" value="Abhydrolase_1"/>
    <property type="match status" value="1"/>
</dbReference>
<comment type="caution">
    <text evidence="2">The sequence shown here is derived from an EMBL/GenBank/DDBJ whole genome shotgun (WGS) entry which is preliminary data.</text>
</comment>
<feature type="domain" description="AB hydrolase-1" evidence="1">
    <location>
        <begin position="34"/>
        <end position="256"/>
    </location>
</feature>
<reference evidence="2 3" key="1">
    <citation type="submission" date="2019-04" db="EMBL/GenBank/DDBJ databases">
        <title>Sphingomonas psychrotolerans sp. nov., isolated from soil in the Tianshan Mountains, Xinjiang, China.</title>
        <authorList>
            <person name="Luo Y."/>
            <person name="Sheng H."/>
        </authorList>
    </citation>
    <scope>NUCLEOTIDE SEQUENCE [LARGE SCALE GENOMIC DNA]</scope>
    <source>
        <strain evidence="2 3">ZFGT-11</strain>
    </source>
</reference>
<dbReference type="EMBL" id="SRXT01000003">
    <property type="protein sequence ID" value="TGX54347.1"/>
    <property type="molecule type" value="Genomic_DNA"/>
</dbReference>
<name>A0A4S1XES4_9SPHN</name>
<evidence type="ECO:0000313" key="2">
    <source>
        <dbReference type="EMBL" id="TGX54347.1"/>
    </source>
</evidence>
<proteinExistence type="predicted"/>
<gene>
    <name evidence="2" type="ORF">E5A73_09600</name>
</gene>
<dbReference type="AlphaFoldDB" id="A0A4S1XES4"/>
<dbReference type="Gene3D" id="3.40.50.1820">
    <property type="entry name" value="alpha/beta hydrolase"/>
    <property type="match status" value="1"/>
</dbReference>
<dbReference type="InterPro" id="IPR050266">
    <property type="entry name" value="AB_hydrolase_sf"/>
</dbReference>
<dbReference type="OrthoDB" id="9793083at2"/>
<dbReference type="PANTHER" id="PTHR43798:SF33">
    <property type="entry name" value="HYDROLASE, PUTATIVE (AFU_ORTHOLOGUE AFUA_2G14860)-RELATED"/>
    <property type="match status" value="1"/>
</dbReference>
<dbReference type="PRINTS" id="PR00111">
    <property type="entry name" value="ABHYDROLASE"/>
</dbReference>
<keyword evidence="3" id="KW-1185">Reference proteome</keyword>
<dbReference type="GO" id="GO:0016020">
    <property type="term" value="C:membrane"/>
    <property type="evidence" value="ECO:0007669"/>
    <property type="project" value="TreeGrafter"/>
</dbReference>
<sequence length="271" mass="29485">METESLEELSFGTLSALDVMGTRLELFEAGSGAPLLFLHGLDGLEGAAPLLHELAHSFSVFAPSHPGFGASQGSPRINRVDDLGYFYLDMLNQLGLARPVIVGTSFGGWVAAEMLTKEPGRASQLVLVSPLGLPTADRREQHVADIFMLSRQELGARMQVGDPGPGSDMKTLTKLPEDRLRRLMRNDEAASHFGWTPYMANPKLGDRTHRITSSTLLAWGEQDAIVSERYRQDWRKALPDAEVEIFAGAGHRVHADQPAGLASRIAAFAGR</sequence>
<dbReference type="RefSeq" id="WP_135963584.1">
    <property type="nucleotide sequence ID" value="NZ_SRXT01000003.1"/>
</dbReference>
<evidence type="ECO:0000259" key="1">
    <source>
        <dbReference type="Pfam" id="PF00561"/>
    </source>
</evidence>